<dbReference type="SUPFAM" id="SSF46955">
    <property type="entry name" value="Putative DNA-binding domain"/>
    <property type="match status" value="1"/>
</dbReference>
<keyword evidence="1" id="KW-0238">DNA-binding</keyword>
<dbReference type="PROSITE" id="PS50937">
    <property type="entry name" value="HTH_MERR_2"/>
    <property type="match status" value="1"/>
</dbReference>
<protein>
    <submittedName>
        <fullName evidence="4">MerR family transcriptional regulator</fullName>
    </submittedName>
</protein>
<feature type="region of interest" description="Disordered" evidence="2">
    <location>
        <begin position="90"/>
        <end position="112"/>
    </location>
</feature>
<sequence>MQPVKAIPDKLYFKIGEVCEITGVQPHVLRYWETEFPQLAPEKNRAGQRVYKRRDIELILKIKKLLYEDKFTIAGARKRLAAESRFKLLSSEASPDVTEGASEGPTPPVSPRVYQVLREVKRGLEELLAMLNQSDIIASSK</sequence>
<feature type="domain" description="HTH merR-type" evidence="3">
    <location>
        <begin position="12"/>
        <end position="82"/>
    </location>
</feature>
<organism evidence="4">
    <name type="scientific">uncultured Acidobacteriota bacterium</name>
    <dbReference type="NCBI Taxonomy" id="171953"/>
    <lineage>
        <taxon>Bacteria</taxon>
        <taxon>Pseudomonadati</taxon>
        <taxon>Acidobacteriota</taxon>
        <taxon>environmental samples</taxon>
    </lineage>
</organism>
<name>H5SFE0_9BACT</name>
<dbReference type="InterPro" id="IPR009061">
    <property type="entry name" value="DNA-bd_dom_put_sf"/>
</dbReference>
<dbReference type="InterPro" id="IPR047057">
    <property type="entry name" value="MerR_fam"/>
</dbReference>
<dbReference type="InterPro" id="IPR000551">
    <property type="entry name" value="MerR-type_HTH_dom"/>
</dbReference>
<dbReference type="GO" id="GO:0003700">
    <property type="term" value="F:DNA-binding transcription factor activity"/>
    <property type="evidence" value="ECO:0007669"/>
    <property type="project" value="InterPro"/>
</dbReference>
<dbReference type="EMBL" id="AP011702">
    <property type="protein sequence ID" value="BAL54876.1"/>
    <property type="molecule type" value="Genomic_DNA"/>
</dbReference>
<dbReference type="PANTHER" id="PTHR30204:SF15">
    <property type="entry name" value="BLL5018 PROTEIN"/>
    <property type="match status" value="1"/>
</dbReference>
<evidence type="ECO:0000259" key="3">
    <source>
        <dbReference type="PROSITE" id="PS50937"/>
    </source>
</evidence>
<evidence type="ECO:0000256" key="1">
    <source>
        <dbReference type="ARBA" id="ARBA00023125"/>
    </source>
</evidence>
<dbReference type="PANTHER" id="PTHR30204">
    <property type="entry name" value="REDOX-CYCLING DRUG-SENSING TRANSCRIPTIONAL ACTIVATOR SOXR"/>
    <property type="match status" value="1"/>
</dbReference>
<dbReference type="SMART" id="SM00422">
    <property type="entry name" value="HTH_MERR"/>
    <property type="match status" value="1"/>
</dbReference>
<reference evidence="4" key="1">
    <citation type="journal article" date="2005" name="Environ. Microbiol.">
        <title>Genetic and functional properties of uncultivated thermophilic crenarchaeotes from a subsurface gold mine as revealed by analysis of genome fragments.</title>
        <authorList>
            <person name="Nunoura T."/>
            <person name="Hirayama H."/>
            <person name="Takami H."/>
            <person name="Oida H."/>
            <person name="Nishi S."/>
            <person name="Shimamura S."/>
            <person name="Suzuki Y."/>
            <person name="Inagaki F."/>
            <person name="Takai K."/>
            <person name="Nealson K.H."/>
            <person name="Horikoshi K."/>
        </authorList>
    </citation>
    <scope>NUCLEOTIDE SEQUENCE</scope>
</reference>
<accession>H5SFE0</accession>
<dbReference type="CDD" id="cd04765">
    <property type="entry name" value="HTH_MlrA-like_sg2"/>
    <property type="match status" value="1"/>
</dbReference>
<gene>
    <name evidence="4" type="ORF">HGMM_F21E04C14</name>
</gene>
<dbReference type="AlphaFoldDB" id="H5SFE0"/>
<dbReference type="Pfam" id="PF13411">
    <property type="entry name" value="MerR_1"/>
    <property type="match status" value="1"/>
</dbReference>
<dbReference type="Gene3D" id="1.10.1660.10">
    <property type="match status" value="1"/>
</dbReference>
<proteinExistence type="predicted"/>
<reference evidence="4" key="2">
    <citation type="journal article" date="2012" name="PLoS ONE">
        <title>A Deeply Branching Thermophilic Bacterium with an Ancient Acetyl-CoA Pathway Dominates a Subsurface Ecosystem.</title>
        <authorList>
            <person name="Takami H."/>
            <person name="Noguchi H."/>
            <person name="Takaki Y."/>
            <person name="Uchiyama I."/>
            <person name="Toyoda A."/>
            <person name="Nishi S."/>
            <person name="Chee G.-J."/>
            <person name="Arai W."/>
            <person name="Nunoura T."/>
            <person name="Itoh T."/>
            <person name="Hattori M."/>
            <person name="Takai K."/>
        </authorList>
    </citation>
    <scope>NUCLEOTIDE SEQUENCE</scope>
</reference>
<evidence type="ECO:0000313" key="4">
    <source>
        <dbReference type="EMBL" id="BAL54876.1"/>
    </source>
</evidence>
<evidence type="ECO:0000256" key="2">
    <source>
        <dbReference type="SAM" id="MobiDB-lite"/>
    </source>
</evidence>
<dbReference type="GO" id="GO:0003677">
    <property type="term" value="F:DNA binding"/>
    <property type="evidence" value="ECO:0007669"/>
    <property type="project" value="UniProtKB-KW"/>
</dbReference>